<evidence type="ECO:0000259" key="4">
    <source>
        <dbReference type="Pfam" id="PF00535"/>
    </source>
</evidence>
<keyword evidence="3 5" id="KW-0808">Transferase</keyword>
<keyword evidence="2 5" id="KW-0328">Glycosyltransferase</keyword>
<dbReference type="Pfam" id="PF00535">
    <property type="entry name" value="Glycos_transf_2"/>
    <property type="match status" value="1"/>
</dbReference>
<comment type="similarity">
    <text evidence="1">Belongs to the glycosyltransferase 2 family.</text>
</comment>
<gene>
    <name evidence="5" type="ORF">COW91_00705</name>
</gene>
<dbReference type="PANTHER" id="PTHR43398">
    <property type="entry name" value="DOLICHOL-PHOSPHATE MANNOSYLTRANSFERASE SUBUNIT 1"/>
    <property type="match status" value="1"/>
</dbReference>
<evidence type="ECO:0000313" key="5">
    <source>
        <dbReference type="EMBL" id="PIP69165.1"/>
    </source>
</evidence>
<dbReference type="SUPFAM" id="SSF53448">
    <property type="entry name" value="Nucleotide-diphospho-sugar transferases"/>
    <property type="match status" value="1"/>
</dbReference>
<dbReference type="GO" id="GO:0016020">
    <property type="term" value="C:membrane"/>
    <property type="evidence" value="ECO:0007669"/>
    <property type="project" value="GOC"/>
</dbReference>
<dbReference type="InterPro" id="IPR029044">
    <property type="entry name" value="Nucleotide-diphossugar_trans"/>
</dbReference>
<evidence type="ECO:0000256" key="1">
    <source>
        <dbReference type="ARBA" id="ARBA00006739"/>
    </source>
</evidence>
<name>A0A2H0CGV6_9BACT</name>
<feature type="domain" description="Glycosyltransferase 2-like" evidence="4">
    <location>
        <begin position="5"/>
        <end position="169"/>
    </location>
</feature>
<evidence type="ECO:0000256" key="2">
    <source>
        <dbReference type="ARBA" id="ARBA00022676"/>
    </source>
</evidence>
<dbReference type="PANTHER" id="PTHR43398:SF1">
    <property type="entry name" value="DOLICHOL-PHOSPHATE MANNOSYLTRANSFERASE SUBUNIT 1"/>
    <property type="match status" value="1"/>
</dbReference>
<protein>
    <submittedName>
        <fullName evidence="5">Dolichyl-phosphate beta-D-mannosyltransferase</fullName>
    </submittedName>
</protein>
<accession>A0A2H0CGV6</accession>
<evidence type="ECO:0000313" key="6">
    <source>
        <dbReference type="Proteomes" id="UP000229176"/>
    </source>
</evidence>
<evidence type="ECO:0000256" key="3">
    <source>
        <dbReference type="ARBA" id="ARBA00022679"/>
    </source>
</evidence>
<dbReference type="InterPro" id="IPR001173">
    <property type="entry name" value="Glyco_trans_2-like"/>
</dbReference>
<dbReference type="Gene3D" id="3.90.550.10">
    <property type="entry name" value="Spore Coat Polysaccharide Biosynthesis Protein SpsA, Chain A"/>
    <property type="match status" value="1"/>
</dbReference>
<sequence>MKKVIVIPTYNEKENIEILIPQIFKLLPNISVIVADDNSSDSTASIVTEFKKEYSNITLVSRKEKDGLARAYINVFLQIINDKDIESVILMDADFSPQLKYLPEMIEKSKDYGVVIGSRHALGSKMIGSKLPRRVLSFFGNLYYKMILHMPIHDYSCDYMVISMDLMRKIDLSKIGAKGYAFVPELKYLLYKAGATFFEVPIIFIERIEGKSKISIKIILEGVINPWKIVFRK</sequence>
<dbReference type="GO" id="GO:0009247">
    <property type="term" value="P:glycolipid biosynthetic process"/>
    <property type="evidence" value="ECO:0007669"/>
    <property type="project" value="TreeGrafter"/>
</dbReference>
<comment type="caution">
    <text evidence="5">The sequence shown here is derived from an EMBL/GenBank/DDBJ whole genome shotgun (WGS) entry which is preliminary data.</text>
</comment>
<dbReference type="GO" id="GO:0004582">
    <property type="term" value="F:dolichyl-phosphate beta-D-mannosyltransferase activity"/>
    <property type="evidence" value="ECO:0007669"/>
    <property type="project" value="InterPro"/>
</dbReference>
<reference evidence="5 6" key="1">
    <citation type="submission" date="2017-09" db="EMBL/GenBank/DDBJ databases">
        <title>Depth-based differentiation of microbial function through sediment-hosted aquifers and enrichment of novel symbionts in the deep terrestrial subsurface.</title>
        <authorList>
            <person name="Probst A.J."/>
            <person name="Ladd B."/>
            <person name="Jarett J.K."/>
            <person name="Geller-Mcgrath D.E."/>
            <person name="Sieber C.M."/>
            <person name="Emerson J.B."/>
            <person name="Anantharaman K."/>
            <person name="Thomas B.C."/>
            <person name="Malmstrom R."/>
            <person name="Stieglmeier M."/>
            <person name="Klingl A."/>
            <person name="Woyke T."/>
            <person name="Ryan C.M."/>
            <person name="Banfield J.F."/>
        </authorList>
    </citation>
    <scope>NUCLEOTIDE SEQUENCE [LARGE SCALE GENOMIC DNA]</scope>
    <source>
        <strain evidence="5">CG22_combo_CG10-13_8_21_14_all_32_8</strain>
    </source>
</reference>
<organism evidence="5 6">
    <name type="scientific">Candidatus Nomurabacteria bacterium CG22_combo_CG10-13_8_21_14_all_32_8</name>
    <dbReference type="NCBI Taxonomy" id="1974732"/>
    <lineage>
        <taxon>Bacteria</taxon>
        <taxon>Candidatus Nomuraibacteriota</taxon>
    </lineage>
</organism>
<dbReference type="InterPro" id="IPR039528">
    <property type="entry name" value="DPM1-like"/>
</dbReference>
<dbReference type="Proteomes" id="UP000229176">
    <property type="component" value="Unassembled WGS sequence"/>
</dbReference>
<proteinExistence type="inferred from homology"/>
<dbReference type="EMBL" id="PCTI01000010">
    <property type="protein sequence ID" value="PIP69165.1"/>
    <property type="molecule type" value="Genomic_DNA"/>
</dbReference>
<dbReference type="AlphaFoldDB" id="A0A2H0CGV6"/>